<dbReference type="Proteomes" id="UP001569963">
    <property type="component" value="Unassembled WGS sequence"/>
</dbReference>
<proteinExistence type="predicted"/>
<reference evidence="2 3" key="1">
    <citation type="submission" date="2023-11" db="EMBL/GenBank/DDBJ databases">
        <title>Actinomadura monticuli sp. nov., isolated from volcanic ash.</title>
        <authorList>
            <person name="Lee S.D."/>
            <person name="Yang H."/>
            <person name="Kim I.S."/>
        </authorList>
    </citation>
    <scope>NUCLEOTIDE SEQUENCE [LARGE SCALE GENOMIC DNA]</scope>
    <source>
        <strain evidence="2 3">DLS-62</strain>
    </source>
</reference>
<dbReference type="InterPro" id="IPR011335">
    <property type="entry name" value="Restrct_endonuc-II-like"/>
</dbReference>
<dbReference type="EMBL" id="JAXCEI010000009">
    <property type="protein sequence ID" value="MFA1541554.1"/>
    <property type="molecule type" value="Genomic_DNA"/>
</dbReference>
<keyword evidence="2" id="KW-0378">Hydrolase</keyword>
<evidence type="ECO:0000313" key="3">
    <source>
        <dbReference type="Proteomes" id="UP001569963"/>
    </source>
</evidence>
<comment type="caution">
    <text evidence="2">The sequence shown here is derived from an EMBL/GenBank/DDBJ whole genome shotgun (WGS) entry which is preliminary data.</text>
</comment>
<dbReference type="GO" id="GO:0004519">
    <property type="term" value="F:endonuclease activity"/>
    <property type="evidence" value="ECO:0007669"/>
    <property type="project" value="UniProtKB-KW"/>
</dbReference>
<dbReference type="SUPFAM" id="SSF52980">
    <property type="entry name" value="Restriction endonuclease-like"/>
    <property type="match status" value="1"/>
</dbReference>
<feature type="domain" description="Putative restriction endonuclease" evidence="1">
    <location>
        <begin position="4"/>
        <end position="178"/>
    </location>
</feature>
<accession>A0ABV4QHX5</accession>
<sequence length="191" mass="21324">MTEEDYEALPEDVSKAIEVVDGSVVVGESPSPEHQRIMMNLCHALKAARPTNGPCIDVLPDTDMHYVEPNTHTRGKTRWFTMRRPDISVLHCIERGSKLTSADVLTAVEIAGSDGKQRDFQDKKAEYAGQRIPVYLIVVLDANDTIHSVEEYRLDWSGLSYQLATVHRDVLATELPEGMKVNVAFSELESV</sequence>
<evidence type="ECO:0000259" key="1">
    <source>
        <dbReference type="Pfam" id="PF05685"/>
    </source>
</evidence>
<gene>
    <name evidence="2" type="ORF">SM611_21715</name>
</gene>
<protein>
    <submittedName>
        <fullName evidence="2">Uma2 family endonuclease</fullName>
    </submittedName>
</protein>
<dbReference type="RefSeq" id="WP_371951840.1">
    <property type="nucleotide sequence ID" value="NZ_JAXCEI010000009.1"/>
</dbReference>
<dbReference type="CDD" id="cd06260">
    <property type="entry name" value="DUF820-like"/>
    <property type="match status" value="1"/>
</dbReference>
<name>A0ABV4QHX5_9ACTN</name>
<dbReference type="InterPro" id="IPR008538">
    <property type="entry name" value="Uma2"/>
</dbReference>
<keyword evidence="2" id="KW-0540">Nuclease</keyword>
<organism evidence="2 3">
    <name type="scientific">Actinomadura monticuli</name>
    <dbReference type="NCBI Taxonomy" id="3097367"/>
    <lineage>
        <taxon>Bacteria</taxon>
        <taxon>Bacillati</taxon>
        <taxon>Actinomycetota</taxon>
        <taxon>Actinomycetes</taxon>
        <taxon>Streptosporangiales</taxon>
        <taxon>Thermomonosporaceae</taxon>
        <taxon>Actinomadura</taxon>
    </lineage>
</organism>
<keyword evidence="2" id="KW-0255">Endonuclease</keyword>
<dbReference type="Gene3D" id="3.90.1570.10">
    <property type="entry name" value="tt1808, chain A"/>
    <property type="match status" value="1"/>
</dbReference>
<dbReference type="InterPro" id="IPR012296">
    <property type="entry name" value="Nuclease_put_TT1808"/>
</dbReference>
<dbReference type="Pfam" id="PF05685">
    <property type="entry name" value="Uma2"/>
    <property type="match status" value="1"/>
</dbReference>
<evidence type="ECO:0000313" key="2">
    <source>
        <dbReference type="EMBL" id="MFA1541554.1"/>
    </source>
</evidence>
<keyword evidence="3" id="KW-1185">Reference proteome</keyword>